<evidence type="ECO:0000313" key="1">
    <source>
        <dbReference type="EMBL" id="RRT58421.1"/>
    </source>
</evidence>
<reference evidence="1 2" key="1">
    <citation type="journal article" date="2014" name="Agronomy (Basel)">
        <title>A Draft Genome Sequence for Ensete ventricosum, the Drought-Tolerant Tree Against Hunger.</title>
        <authorList>
            <person name="Harrison J."/>
            <person name="Moore K.A."/>
            <person name="Paszkiewicz K."/>
            <person name="Jones T."/>
            <person name="Grant M."/>
            <person name="Ambacheew D."/>
            <person name="Muzemil S."/>
            <person name="Studholme D.J."/>
        </authorList>
    </citation>
    <scope>NUCLEOTIDE SEQUENCE [LARGE SCALE GENOMIC DNA]</scope>
</reference>
<evidence type="ECO:0000313" key="2">
    <source>
        <dbReference type="Proteomes" id="UP000287651"/>
    </source>
</evidence>
<sequence>MLSPLPTACACDSHRHYERMPLLHAAAVAFTSRQSHGNRLYELLPAHGCCLSAASAYRQGSRCCLSTAYCSRATAMYGCCLCMTVTLHGAAIADLLFARSRCARSPLAAHSRWHYAGGLPLIERWRSDEMAFACGTLLPLSLDTGGFHGGHHYHPP</sequence>
<dbReference type="EMBL" id="AMZH03008696">
    <property type="protein sequence ID" value="RRT58421.1"/>
    <property type="molecule type" value="Genomic_DNA"/>
</dbReference>
<dbReference type="Proteomes" id="UP000287651">
    <property type="component" value="Unassembled WGS sequence"/>
</dbReference>
<gene>
    <name evidence="1" type="ORF">B296_00002161</name>
</gene>
<comment type="caution">
    <text evidence="1">The sequence shown here is derived from an EMBL/GenBank/DDBJ whole genome shotgun (WGS) entry which is preliminary data.</text>
</comment>
<accession>A0A426Z389</accession>
<dbReference type="AlphaFoldDB" id="A0A426Z389"/>
<organism evidence="1 2">
    <name type="scientific">Ensete ventricosum</name>
    <name type="common">Abyssinian banana</name>
    <name type="synonym">Musa ensete</name>
    <dbReference type="NCBI Taxonomy" id="4639"/>
    <lineage>
        <taxon>Eukaryota</taxon>
        <taxon>Viridiplantae</taxon>
        <taxon>Streptophyta</taxon>
        <taxon>Embryophyta</taxon>
        <taxon>Tracheophyta</taxon>
        <taxon>Spermatophyta</taxon>
        <taxon>Magnoliopsida</taxon>
        <taxon>Liliopsida</taxon>
        <taxon>Zingiberales</taxon>
        <taxon>Musaceae</taxon>
        <taxon>Ensete</taxon>
    </lineage>
</organism>
<proteinExistence type="predicted"/>
<protein>
    <submittedName>
        <fullName evidence="1">Uncharacterized protein</fullName>
    </submittedName>
</protein>
<name>A0A426Z389_ENSVE</name>